<accession>A0A0L9VM36</accession>
<dbReference type="EMBL" id="CM003380">
    <property type="protein sequence ID" value="KOM56028.1"/>
    <property type="molecule type" value="Genomic_DNA"/>
</dbReference>
<sequence length="142" mass="15770">MRVATAVSSSCRVSWPNASQVPLLVAGHSSRPFFPPPLPAQEKLSRSFVKHYLSEPSRLEPGHHQRQKSRPKLLLVIASTSFTATTESISTPKTAIITATTENATVSSTFGRSHCLINREYKTFGRAHCLINREHDHRGLPR</sequence>
<dbReference type="Gramene" id="KOM56028">
    <property type="protein sequence ID" value="KOM56028"/>
    <property type="gene ID" value="LR48_Vigan10g192000"/>
</dbReference>
<name>A0A0L9VM36_PHAAN</name>
<evidence type="ECO:0000313" key="2">
    <source>
        <dbReference type="Proteomes" id="UP000053144"/>
    </source>
</evidence>
<gene>
    <name evidence="1" type="ORF">LR48_Vigan10g192000</name>
</gene>
<reference evidence="2" key="1">
    <citation type="journal article" date="2015" name="Proc. Natl. Acad. Sci. U.S.A.">
        <title>Genome sequencing of adzuki bean (Vigna angularis) provides insight into high starch and low fat accumulation and domestication.</title>
        <authorList>
            <person name="Yang K."/>
            <person name="Tian Z."/>
            <person name="Chen C."/>
            <person name="Luo L."/>
            <person name="Zhao B."/>
            <person name="Wang Z."/>
            <person name="Yu L."/>
            <person name="Li Y."/>
            <person name="Sun Y."/>
            <person name="Li W."/>
            <person name="Chen Y."/>
            <person name="Li Y."/>
            <person name="Zhang Y."/>
            <person name="Ai D."/>
            <person name="Zhao J."/>
            <person name="Shang C."/>
            <person name="Ma Y."/>
            <person name="Wu B."/>
            <person name="Wang M."/>
            <person name="Gao L."/>
            <person name="Sun D."/>
            <person name="Zhang P."/>
            <person name="Guo F."/>
            <person name="Wang W."/>
            <person name="Li Y."/>
            <person name="Wang J."/>
            <person name="Varshney R.K."/>
            <person name="Wang J."/>
            <person name="Ling H.Q."/>
            <person name="Wan P."/>
        </authorList>
    </citation>
    <scope>NUCLEOTIDE SEQUENCE</scope>
    <source>
        <strain evidence="2">cv. Jingnong 6</strain>
    </source>
</reference>
<organism evidence="1 2">
    <name type="scientific">Phaseolus angularis</name>
    <name type="common">Azuki bean</name>
    <name type="synonym">Vigna angularis</name>
    <dbReference type="NCBI Taxonomy" id="3914"/>
    <lineage>
        <taxon>Eukaryota</taxon>
        <taxon>Viridiplantae</taxon>
        <taxon>Streptophyta</taxon>
        <taxon>Embryophyta</taxon>
        <taxon>Tracheophyta</taxon>
        <taxon>Spermatophyta</taxon>
        <taxon>Magnoliopsida</taxon>
        <taxon>eudicotyledons</taxon>
        <taxon>Gunneridae</taxon>
        <taxon>Pentapetalae</taxon>
        <taxon>rosids</taxon>
        <taxon>fabids</taxon>
        <taxon>Fabales</taxon>
        <taxon>Fabaceae</taxon>
        <taxon>Papilionoideae</taxon>
        <taxon>50 kb inversion clade</taxon>
        <taxon>NPAAA clade</taxon>
        <taxon>indigoferoid/millettioid clade</taxon>
        <taxon>Phaseoleae</taxon>
        <taxon>Vigna</taxon>
    </lineage>
</organism>
<protein>
    <submittedName>
        <fullName evidence="1">Uncharacterized protein</fullName>
    </submittedName>
</protein>
<evidence type="ECO:0000313" key="1">
    <source>
        <dbReference type="EMBL" id="KOM56028.1"/>
    </source>
</evidence>
<dbReference type="Proteomes" id="UP000053144">
    <property type="component" value="Chromosome 10"/>
</dbReference>
<proteinExistence type="predicted"/>
<dbReference type="AlphaFoldDB" id="A0A0L9VM36"/>